<accession>A0A0A8Z7T8</accession>
<reference evidence="1" key="1">
    <citation type="submission" date="2014-09" db="EMBL/GenBank/DDBJ databases">
        <authorList>
            <person name="Magalhaes I.L.F."/>
            <person name="Oliveira U."/>
            <person name="Santos F.R."/>
            <person name="Vidigal T.H.D.A."/>
            <person name="Brescovit A.D."/>
            <person name="Santos A.J."/>
        </authorList>
    </citation>
    <scope>NUCLEOTIDE SEQUENCE</scope>
    <source>
        <tissue evidence="1">Shoot tissue taken approximately 20 cm above the soil surface</tissue>
    </source>
</reference>
<organism evidence="1">
    <name type="scientific">Arundo donax</name>
    <name type="common">Giant reed</name>
    <name type="synonym">Donax arundinaceus</name>
    <dbReference type="NCBI Taxonomy" id="35708"/>
    <lineage>
        <taxon>Eukaryota</taxon>
        <taxon>Viridiplantae</taxon>
        <taxon>Streptophyta</taxon>
        <taxon>Embryophyta</taxon>
        <taxon>Tracheophyta</taxon>
        <taxon>Spermatophyta</taxon>
        <taxon>Magnoliopsida</taxon>
        <taxon>Liliopsida</taxon>
        <taxon>Poales</taxon>
        <taxon>Poaceae</taxon>
        <taxon>PACMAD clade</taxon>
        <taxon>Arundinoideae</taxon>
        <taxon>Arundineae</taxon>
        <taxon>Arundo</taxon>
    </lineage>
</organism>
<dbReference type="AlphaFoldDB" id="A0A0A8Z7T8"/>
<proteinExistence type="predicted"/>
<dbReference type="EMBL" id="GBRH01263024">
    <property type="protein sequence ID" value="JAD34871.1"/>
    <property type="molecule type" value="Transcribed_RNA"/>
</dbReference>
<evidence type="ECO:0000313" key="1">
    <source>
        <dbReference type="EMBL" id="JAD34871.1"/>
    </source>
</evidence>
<name>A0A0A8Z7T8_ARUDO</name>
<sequence length="52" mass="6080">MYICIIHPSVPKNSNAVDIICILVSDVFKNLKVTPQFLQINHILIQKMYFYI</sequence>
<reference evidence="1" key="2">
    <citation type="journal article" date="2015" name="Data Brief">
        <title>Shoot transcriptome of the giant reed, Arundo donax.</title>
        <authorList>
            <person name="Barrero R.A."/>
            <person name="Guerrero F.D."/>
            <person name="Moolhuijzen P."/>
            <person name="Goolsby J.A."/>
            <person name="Tidwell J."/>
            <person name="Bellgard S.E."/>
            <person name="Bellgard M.I."/>
        </authorList>
    </citation>
    <scope>NUCLEOTIDE SEQUENCE</scope>
    <source>
        <tissue evidence="1">Shoot tissue taken approximately 20 cm above the soil surface</tissue>
    </source>
</reference>
<protein>
    <submittedName>
        <fullName evidence="1">Uncharacterized protein</fullName>
    </submittedName>
</protein>